<accession>A0ABV9QHF0</accession>
<proteinExistence type="predicted"/>
<keyword evidence="1" id="KW-1133">Transmembrane helix</keyword>
<comment type="caution">
    <text evidence="2">The sequence shown here is derived from an EMBL/GenBank/DDBJ whole genome shotgun (WGS) entry which is preliminary data.</text>
</comment>
<protein>
    <submittedName>
        <fullName evidence="2">Uncharacterized protein</fullName>
    </submittedName>
</protein>
<keyword evidence="1" id="KW-0812">Transmembrane</keyword>
<reference evidence="3" key="1">
    <citation type="journal article" date="2019" name="Int. J. Syst. Evol. Microbiol.">
        <title>The Global Catalogue of Microorganisms (GCM) 10K type strain sequencing project: providing services to taxonomists for standard genome sequencing and annotation.</title>
        <authorList>
            <consortium name="The Broad Institute Genomics Platform"/>
            <consortium name="The Broad Institute Genome Sequencing Center for Infectious Disease"/>
            <person name="Wu L."/>
            <person name="Ma J."/>
        </authorList>
    </citation>
    <scope>NUCLEOTIDE SEQUENCE [LARGE SCALE GENOMIC DNA]</scope>
    <source>
        <strain evidence="3">CCUG 49452</strain>
    </source>
</reference>
<dbReference type="Proteomes" id="UP001596001">
    <property type="component" value="Unassembled WGS sequence"/>
</dbReference>
<evidence type="ECO:0000256" key="1">
    <source>
        <dbReference type="SAM" id="Phobius"/>
    </source>
</evidence>
<feature type="transmembrane region" description="Helical" evidence="1">
    <location>
        <begin position="78"/>
        <end position="100"/>
    </location>
</feature>
<name>A0ABV9QHF0_9BURK</name>
<dbReference type="EMBL" id="JBHSHJ010000024">
    <property type="protein sequence ID" value="MFC4790433.1"/>
    <property type="molecule type" value="Genomic_DNA"/>
</dbReference>
<evidence type="ECO:0000313" key="2">
    <source>
        <dbReference type="EMBL" id="MFC4790433.1"/>
    </source>
</evidence>
<organism evidence="2 3">
    <name type="scientific">Giesbergeria sinuosa</name>
    <dbReference type="NCBI Taxonomy" id="80883"/>
    <lineage>
        <taxon>Bacteria</taxon>
        <taxon>Pseudomonadati</taxon>
        <taxon>Pseudomonadota</taxon>
        <taxon>Betaproteobacteria</taxon>
        <taxon>Burkholderiales</taxon>
        <taxon>Comamonadaceae</taxon>
        <taxon>Giesbergeria</taxon>
    </lineage>
</organism>
<gene>
    <name evidence="2" type="ORF">ACFO6X_15765</name>
</gene>
<evidence type="ECO:0000313" key="3">
    <source>
        <dbReference type="Proteomes" id="UP001596001"/>
    </source>
</evidence>
<sequence>MTNTKIINLAGIGLQLLGLLVLTRIDLLALRLNEASNNVRDTVFVEQYEAAKRGLKYEPSTQELETASLSEKLQRTGLLFRCGLTLACVGTFLQLIGTAVGE</sequence>
<keyword evidence="1" id="KW-0472">Membrane</keyword>
<keyword evidence="3" id="KW-1185">Reference proteome</keyword>